<comment type="caution">
    <text evidence="1">The sequence shown here is derived from an EMBL/GenBank/DDBJ whole genome shotgun (WGS) entry which is preliminary data.</text>
</comment>
<accession>A0ACB5PV99</accession>
<gene>
    <name evidence="1" type="ORF">GCM10011375_32550</name>
</gene>
<keyword evidence="1" id="KW-0347">Helicase</keyword>
<proteinExistence type="predicted"/>
<name>A0ACB5PV99_9BACT</name>
<keyword evidence="1" id="KW-0067">ATP-binding</keyword>
<evidence type="ECO:0000313" key="2">
    <source>
        <dbReference type="Proteomes" id="UP000605392"/>
    </source>
</evidence>
<keyword evidence="2" id="KW-1185">Reference proteome</keyword>
<protein>
    <submittedName>
        <fullName evidence="1">DEAD/DEAH box helicase</fullName>
    </submittedName>
</protein>
<keyword evidence="1" id="KW-0378">Hydrolase</keyword>
<sequence>MRIYVPEQIGRLYSFVPSLPSIIDNPMNIFSVHADVVKDYKSYITGFISIQDESIRETVEKELEAGKLWPDPLLQFNPAFRAGESVETLCNAAILHPAVANIFHGFSLYEHQVAAIRKGSQGEGFIVTSGTGSGKSLTYLATIFNDLLLHPPTKPGVRAVIVYPMNALINSQFEEIQKYERQYVERTQQPFPITYGQYTGQEKDGEKASIRENPPSILLTNYMMLELVLTRTQERTMRATLFEHLKFLVFDELHTYRGRQGADVSLLIRRLRTQSSHLVTCIGTSATMVTGGTLAEQREQVATVASTIFGTTFTSKDVINETLDYSLGAAGTPPSPDILRSVIEQPLDQSGDENALKKHPLAAWLENEVALQIKEKTLVRGAPMTLPAIADLLHKSSGASIENCKARLQELLDWLNYLNAARKGQRGTLLPFKLHQFISQTGAVYVSLAPGPERIITLDPGVWRVSSVSGQEQRIYPVAFSRASGHAFICVARQGESKGVLHQREFRRPGENGQESGYLILGDDVWNAETDAEELPDSWVNRLKNGSISPKQPFAAEKRPFMPEKIWFNNDGDFSVLPDDAHPYSGWWMRAPLLFDPTSGLFYDQRTNEGTKLTTLGSEGRSTSTTVLSSTILKQLAGAGVEEREEKLLSFTDNRQDAALQAGHFNDFVQVAHLRAGILRALDLAKEHALDFAQLPQAVFEALALPITAYSASDNPSQFAAAQRDTRNALKDYLIYCALYDLRRGWRVIMPNLEQCGLLVVDYANLSEICNDRDELGNLQWAGVPLLSELSFDRRTEVVRQLLDYFRTSYALHNDEYLTPEKMRQRFITINDELRDPYRLQKGEIPEPYVLTYRPLAKSTSLFTASVGAQSNVGRYLRRIIAEENAQREKASLPLLQADGSRAHYEELIIGILGAFEGARWLTKTSAKDRDQNSVAVYRLNASKLIWRRGDGKTIRIDRVRNRAYKDSTPISKPSSFFQDLYRTSVTEGRKRIGREHTGQLSTQDRQEREDSFREGHINALFCSPTMELGIDIASLNVVHMRNVPPNPANYAQRSGRAGRSGQAALVVTYCSNYAPHDRHYFAKATEMVAGQVAAPRLDLGQRELLISHLNALFLAELGTDEFNASLADIIDTDNLVELPLRANVRAALIPTADTRKRIREIFEQVLATLPEKDCQNYDGSWIEEQLDRVVNRLDAALDRWRNLYKLADKQLLDAQIVMSNPIYKDKSPELRQADRLERQAIKQRHLLRNEVKGSHLSGSEFYPFRYLAAEGFLPGYNFTRLPIRTFLPKGSLDGEFISRSRSVALREFGPRNIVYHNGAKYRIEQLQVASIEQSLRSAKVSNGAGYFMQGDDYNRSVCPFSGVPLDGDAKEEFKDVLVEMTETRAEEIERISCEEEERRSEGFLIDTYFTLPGGLDTRQLATVRSGETDLLNVSYLPAAQLVHVNRKWRSAKETGFLVGMTYGKWQREAEQKPKKGMPVVDPATKEPTHRIQLYTTITADALYIEPIAALALDQAGVITLQYALKRAIEQVFQLEPNEIGVTLMGRHEKKPANIFLFENAEGSLGVLKQFVQDKDIFHRVVTMAAKLCRFDEVEYCEKASYSDLLSYYNQRDHDYINRFLIKEALDKLSCAQVELQANPQFTDYEHHYKHLLNTYDTSSSTERRFLEYLYLNNYRLPDVAQLRVDDLYCQPDFCYNDAEMRTWIFCDGTPHDEPTQKVRDQKLRAAIKSRGDSVITYHYLNSLEDLVADRPDLFRKVR</sequence>
<reference evidence="1 2" key="1">
    <citation type="journal article" date="2019" name="Int. J. Syst. Evol. Microbiol.">
        <title>The Global Catalogue of Microorganisms (GCM) 10K type strain sequencing project: providing services to taxonomists for standard genome sequencing and annotation.</title>
        <authorList>
            <consortium name="The Broad Institute Genomics Platform"/>
            <consortium name="The Broad Institute Genome Sequencing Center for Infectious Disease"/>
            <person name="Wu L."/>
            <person name="Ma J."/>
        </authorList>
    </citation>
    <scope>NUCLEOTIDE SEQUENCE [LARGE SCALE GENOMIC DNA]</scope>
    <source>
        <strain evidence="1 2">CGMCC 1.12720</strain>
    </source>
</reference>
<organism evidence="1 2">
    <name type="scientific">Hymenobacter qilianensis</name>
    <dbReference type="NCBI Taxonomy" id="1385715"/>
    <lineage>
        <taxon>Bacteria</taxon>
        <taxon>Pseudomonadati</taxon>
        <taxon>Bacteroidota</taxon>
        <taxon>Cytophagia</taxon>
        <taxon>Cytophagales</taxon>
        <taxon>Hymenobacteraceae</taxon>
        <taxon>Hymenobacter</taxon>
    </lineage>
</organism>
<evidence type="ECO:0000313" key="1">
    <source>
        <dbReference type="EMBL" id="GGF74961.1"/>
    </source>
</evidence>
<keyword evidence="1" id="KW-0547">Nucleotide-binding</keyword>
<dbReference type="EMBL" id="BMFN01000003">
    <property type="protein sequence ID" value="GGF74961.1"/>
    <property type="molecule type" value="Genomic_DNA"/>
</dbReference>
<dbReference type="Proteomes" id="UP000605392">
    <property type="component" value="Unassembled WGS sequence"/>
</dbReference>